<dbReference type="PANTHER" id="PTHR42973:SF53">
    <property type="entry name" value="FAD-BINDING PCMH-TYPE DOMAIN-CONTAINING PROTEIN-RELATED"/>
    <property type="match status" value="1"/>
</dbReference>
<evidence type="ECO:0000313" key="6">
    <source>
        <dbReference type="EMBL" id="RYO89891.1"/>
    </source>
</evidence>
<reference evidence="6 7" key="1">
    <citation type="submission" date="2018-06" db="EMBL/GenBank/DDBJ databases">
        <title>Complete Genomes of Monosporascus.</title>
        <authorList>
            <person name="Robinson A.J."/>
            <person name="Natvig D.O."/>
        </authorList>
    </citation>
    <scope>NUCLEOTIDE SEQUENCE [LARGE SCALE GENOMIC DNA]</scope>
    <source>
        <strain evidence="6 7">CBS 609.92</strain>
    </source>
</reference>
<comment type="similarity">
    <text evidence="1">Belongs to the oxygen-dependent FAD-linked oxidoreductase family.</text>
</comment>
<dbReference type="PANTHER" id="PTHR42973">
    <property type="entry name" value="BINDING OXIDOREDUCTASE, PUTATIVE (AFU_ORTHOLOGUE AFUA_1G17690)-RELATED"/>
    <property type="match status" value="1"/>
</dbReference>
<dbReference type="InterPro" id="IPR016169">
    <property type="entry name" value="FAD-bd_PCMH_sub2"/>
</dbReference>
<dbReference type="SUPFAM" id="SSF56176">
    <property type="entry name" value="FAD-binding/transporter-associated domain-like"/>
    <property type="match status" value="1"/>
</dbReference>
<keyword evidence="7" id="KW-1185">Reference proteome</keyword>
<protein>
    <recommendedName>
        <fullName evidence="5">FAD linked oxidase N-terminal domain-containing protein</fullName>
    </recommendedName>
</protein>
<feature type="domain" description="FAD linked oxidase N-terminal" evidence="5">
    <location>
        <begin position="2"/>
        <end position="80"/>
    </location>
</feature>
<dbReference type="Gene3D" id="3.40.462.20">
    <property type="match status" value="1"/>
</dbReference>
<evidence type="ECO:0000256" key="2">
    <source>
        <dbReference type="ARBA" id="ARBA00022630"/>
    </source>
</evidence>
<dbReference type="InterPro" id="IPR006094">
    <property type="entry name" value="Oxid_FAD_bind_N"/>
</dbReference>
<evidence type="ECO:0000256" key="1">
    <source>
        <dbReference type="ARBA" id="ARBA00005466"/>
    </source>
</evidence>
<keyword evidence="4" id="KW-0560">Oxidoreductase</keyword>
<dbReference type="Gene3D" id="3.30.465.10">
    <property type="match status" value="2"/>
</dbReference>
<accession>A0ABY0HCF4</accession>
<dbReference type="Proteomes" id="UP000294003">
    <property type="component" value="Unassembled WGS sequence"/>
</dbReference>
<dbReference type="EMBL" id="QJNS01000065">
    <property type="protein sequence ID" value="RYO89891.1"/>
    <property type="molecule type" value="Genomic_DNA"/>
</dbReference>
<gene>
    <name evidence="6" type="ORF">DL762_002976</name>
</gene>
<dbReference type="InterPro" id="IPR050416">
    <property type="entry name" value="FAD-linked_Oxidoreductase"/>
</dbReference>
<evidence type="ECO:0000259" key="5">
    <source>
        <dbReference type="Pfam" id="PF01565"/>
    </source>
</evidence>
<keyword evidence="2" id="KW-0285">Flavoprotein</keyword>
<evidence type="ECO:0000256" key="4">
    <source>
        <dbReference type="ARBA" id="ARBA00023002"/>
    </source>
</evidence>
<evidence type="ECO:0000256" key="3">
    <source>
        <dbReference type="ARBA" id="ARBA00022827"/>
    </source>
</evidence>
<comment type="caution">
    <text evidence="6">The sequence shown here is derived from an EMBL/GenBank/DDBJ whole genome shotgun (WGS) entry which is preliminary data.</text>
</comment>
<sequence length="136" mass="14567">MASAEEVAGGLVILRKADQTFAVCTQGHMPIPGAADISNGVLMVTSSLNSVQYVDDSKFVVQIGAGNRWLDVYEANAQQNSDLCWALKGGAFNFGIVTRFDLTTLSVPYMWGGNAYYDASALDPLVNPYAISIPQL</sequence>
<dbReference type="Pfam" id="PF01565">
    <property type="entry name" value="FAD_binding_4"/>
    <property type="match status" value="1"/>
</dbReference>
<name>A0ABY0HCF4_9PEZI</name>
<evidence type="ECO:0000313" key="7">
    <source>
        <dbReference type="Proteomes" id="UP000294003"/>
    </source>
</evidence>
<organism evidence="6 7">
    <name type="scientific">Monosporascus cannonballus</name>
    <dbReference type="NCBI Taxonomy" id="155416"/>
    <lineage>
        <taxon>Eukaryota</taxon>
        <taxon>Fungi</taxon>
        <taxon>Dikarya</taxon>
        <taxon>Ascomycota</taxon>
        <taxon>Pezizomycotina</taxon>
        <taxon>Sordariomycetes</taxon>
        <taxon>Xylariomycetidae</taxon>
        <taxon>Xylariales</taxon>
        <taxon>Xylariales incertae sedis</taxon>
        <taxon>Monosporascus</taxon>
    </lineage>
</organism>
<dbReference type="InterPro" id="IPR036318">
    <property type="entry name" value="FAD-bd_PCMH-like_sf"/>
</dbReference>
<keyword evidence="3" id="KW-0274">FAD</keyword>
<proteinExistence type="inferred from homology"/>